<accession>A0A4D6KZ81</accession>
<evidence type="ECO:0000313" key="2">
    <source>
        <dbReference type="EMBL" id="QCD82005.1"/>
    </source>
</evidence>
<name>A0A4D6KZ81_VIGUN</name>
<organism evidence="2 3">
    <name type="scientific">Vigna unguiculata</name>
    <name type="common">Cowpea</name>
    <dbReference type="NCBI Taxonomy" id="3917"/>
    <lineage>
        <taxon>Eukaryota</taxon>
        <taxon>Viridiplantae</taxon>
        <taxon>Streptophyta</taxon>
        <taxon>Embryophyta</taxon>
        <taxon>Tracheophyta</taxon>
        <taxon>Spermatophyta</taxon>
        <taxon>Magnoliopsida</taxon>
        <taxon>eudicotyledons</taxon>
        <taxon>Gunneridae</taxon>
        <taxon>Pentapetalae</taxon>
        <taxon>rosids</taxon>
        <taxon>fabids</taxon>
        <taxon>Fabales</taxon>
        <taxon>Fabaceae</taxon>
        <taxon>Papilionoideae</taxon>
        <taxon>50 kb inversion clade</taxon>
        <taxon>NPAAA clade</taxon>
        <taxon>indigoferoid/millettioid clade</taxon>
        <taxon>Phaseoleae</taxon>
        <taxon>Vigna</taxon>
    </lineage>
</organism>
<dbReference type="EMBL" id="CP039346">
    <property type="protein sequence ID" value="QCD82005.1"/>
    <property type="molecule type" value="Genomic_DNA"/>
</dbReference>
<dbReference type="AlphaFoldDB" id="A0A4D6KZ81"/>
<feature type="compositionally biased region" description="Basic and acidic residues" evidence="1">
    <location>
        <begin position="111"/>
        <end position="124"/>
    </location>
</feature>
<feature type="compositionally biased region" description="Basic and acidic residues" evidence="1">
    <location>
        <begin position="132"/>
        <end position="141"/>
    </location>
</feature>
<sequence length="141" mass="16008">MSVSKLSSSLPLIFDPKYTSNSSRKYVQRIIVTSLGRRLYRSDKKETKKNKKTQIKNERDRTIFGCGSAEGVKLDLIPGLKVCGARWSGASTHGAAAYQRRRSSGASTMEEEMKTTVRRDDGNGKLRIQNPNDERQPWWQK</sequence>
<evidence type="ECO:0000313" key="3">
    <source>
        <dbReference type="Proteomes" id="UP000501690"/>
    </source>
</evidence>
<gene>
    <name evidence="2" type="ORF">DEO72_LG2g2337</name>
</gene>
<feature type="region of interest" description="Disordered" evidence="1">
    <location>
        <begin position="90"/>
        <end position="141"/>
    </location>
</feature>
<evidence type="ECO:0000256" key="1">
    <source>
        <dbReference type="SAM" id="MobiDB-lite"/>
    </source>
</evidence>
<reference evidence="2 3" key="1">
    <citation type="submission" date="2019-04" db="EMBL/GenBank/DDBJ databases">
        <title>An improved genome assembly and genetic linkage map for asparagus bean, Vigna unguiculata ssp. sesquipedialis.</title>
        <authorList>
            <person name="Xia Q."/>
            <person name="Zhang R."/>
            <person name="Dong Y."/>
        </authorList>
    </citation>
    <scope>NUCLEOTIDE SEQUENCE [LARGE SCALE GENOMIC DNA]</scope>
    <source>
        <tissue evidence="2">Leaf</tissue>
    </source>
</reference>
<protein>
    <submittedName>
        <fullName evidence="2">Uncharacterized protein</fullName>
    </submittedName>
</protein>
<proteinExistence type="predicted"/>
<keyword evidence="3" id="KW-1185">Reference proteome</keyword>
<dbReference type="Proteomes" id="UP000501690">
    <property type="component" value="Linkage Group LG2"/>
</dbReference>